<keyword evidence="2" id="KW-1185">Reference proteome</keyword>
<gene>
    <name evidence="1" type="ORF">Hamer_G028705</name>
</gene>
<reference evidence="1" key="1">
    <citation type="journal article" date="2021" name="Sci. Adv.">
        <title>The American lobster genome reveals insights on longevity, neural, and immune adaptations.</title>
        <authorList>
            <person name="Polinski J.M."/>
            <person name="Zimin A.V."/>
            <person name="Clark K.F."/>
            <person name="Kohn A.B."/>
            <person name="Sadowski N."/>
            <person name="Timp W."/>
            <person name="Ptitsyn A."/>
            <person name="Khanna P."/>
            <person name="Romanova D.Y."/>
            <person name="Williams P."/>
            <person name="Greenwood S.J."/>
            <person name="Moroz L.L."/>
            <person name="Walt D.R."/>
            <person name="Bodnar A.G."/>
        </authorList>
    </citation>
    <scope>NUCLEOTIDE SEQUENCE</scope>
    <source>
        <strain evidence="1">GMGI-L3</strain>
    </source>
</reference>
<evidence type="ECO:0000313" key="2">
    <source>
        <dbReference type="Proteomes" id="UP000747542"/>
    </source>
</evidence>
<protein>
    <submittedName>
        <fullName evidence="1">Uncharacterized protein</fullName>
    </submittedName>
</protein>
<proteinExistence type="predicted"/>
<name>A0A8J5MRP1_HOMAM</name>
<feature type="non-terminal residue" evidence="1">
    <location>
        <position position="104"/>
    </location>
</feature>
<organism evidence="1 2">
    <name type="scientific">Homarus americanus</name>
    <name type="common">American lobster</name>
    <dbReference type="NCBI Taxonomy" id="6706"/>
    <lineage>
        <taxon>Eukaryota</taxon>
        <taxon>Metazoa</taxon>
        <taxon>Ecdysozoa</taxon>
        <taxon>Arthropoda</taxon>
        <taxon>Crustacea</taxon>
        <taxon>Multicrustacea</taxon>
        <taxon>Malacostraca</taxon>
        <taxon>Eumalacostraca</taxon>
        <taxon>Eucarida</taxon>
        <taxon>Decapoda</taxon>
        <taxon>Pleocyemata</taxon>
        <taxon>Astacidea</taxon>
        <taxon>Nephropoidea</taxon>
        <taxon>Nephropidae</taxon>
        <taxon>Homarus</taxon>
    </lineage>
</organism>
<accession>A0A8J5MRP1</accession>
<dbReference type="Proteomes" id="UP000747542">
    <property type="component" value="Unassembled WGS sequence"/>
</dbReference>
<dbReference type="AlphaFoldDB" id="A0A8J5MRP1"/>
<sequence length="104" mass="11730">AGATVVCGSQSWSYYSIVCSLQSWSCIYRAGATVVRGLQSWSYYSISFVTVVCGLQSWSYYSIVCSLQSWSYCSMWFTELSYYSIYVFTELVTVVCGSTELELL</sequence>
<dbReference type="EMBL" id="JAHLQT010029985">
    <property type="protein sequence ID" value="KAG7161104.1"/>
    <property type="molecule type" value="Genomic_DNA"/>
</dbReference>
<evidence type="ECO:0000313" key="1">
    <source>
        <dbReference type="EMBL" id="KAG7161104.1"/>
    </source>
</evidence>
<feature type="non-terminal residue" evidence="1">
    <location>
        <position position="1"/>
    </location>
</feature>
<comment type="caution">
    <text evidence="1">The sequence shown here is derived from an EMBL/GenBank/DDBJ whole genome shotgun (WGS) entry which is preliminary data.</text>
</comment>